<feature type="transmembrane region" description="Helical" evidence="14">
    <location>
        <begin position="411"/>
        <end position="434"/>
    </location>
</feature>
<organism evidence="15 16">
    <name type="scientific">Leptotrombidium deliense</name>
    <dbReference type="NCBI Taxonomy" id="299467"/>
    <lineage>
        <taxon>Eukaryota</taxon>
        <taxon>Metazoa</taxon>
        <taxon>Ecdysozoa</taxon>
        <taxon>Arthropoda</taxon>
        <taxon>Chelicerata</taxon>
        <taxon>Arachnida</taxon>
        <taxon>Acari</taxon>
        <taxon>Acariformes</taxon>
        <taxon>Trombidiformes</taxon>
        <taxon>Prostigmata</taxon>
        <taxon>Anystina</taxon>
        <taxon>Parasitengona</taxon>
        <taxon>Trombiculoidea</taxon>
        <taxon>Trombiculidae</taxon>
        <taxon>Leptotrombidium</taxon>
    </lineage>
</organism>
<evidence type="ECO:0000256" key="3">
    <source>
        <dbReference type="ARBA" id="ARBA00010532"/>
    </source>
</evidence>
<feature type="non-terminal residue" evidence="15">
    <location>
        <position position="1"/>
    </location>
</feature>
<dbReference type="PANTHER" id="PTHR11923">
    <property type="entry name" value="SCAVENGER RECEPTOR CLASS B TYPE-1 SR-B1"/>
    <property type="match status" value="1"/>
</dbReference>
<evidence type="ECO:0000313" key="16">
    <source>
        <dbReference type="Proteomes" id="UP000288716"/>
    </source>
</evidence>
<comment type="caution">
    <text evidence="15">The sequence shown here is derived from an EMBL/GenBank/DDBJ whole genome shotgun (WGS) entry which is preliminary data.</text>
</comment>
<evidence type="ECO:0000256" key="9">
    <source>
        <dbReference type="ARBA" id="ARBA00023170"/>
    </source>
</evidence>
<evidence type="ECO:0000256" key="1">
    <source>
        <dbReference type="ARBA" id="ARBA00004189"/>
    </source>
</evidence>
<dbReference type="PRINTS" id="PR01610">
    <property type="entry name" value="CD36ANTIGEN"/>
</dbReference>
<feature type="disulfide bond" evidence="13">
    <location>
        <begin position="219"/>
        <end position="287"/>
    </location>
</feature>
<dbReference type="InterPro" id="IPR005428">
    <property type="entry name" value="CD36/SCARB1/SNMP1"/>
</dbReference>
<keyword evidence="5 14" id="KW-0812">Transmembrane</keyword>
<protein>
    <recommendedName>
        <fullName evidence="11">Scavenger receptor class B member 1</fullName>
    </recommendedName>
    <alternativeName>
        <fullName evidence="12">SR-BI</fullName>
    </alternativeName>
</protein>
<evidence type="ECO:0000256" key="12">
    <source>
        <dbReference type="ARBA" id="ARBA00042244"/>
    </source>
</evidence>
<comment type="similarity">
    <text evidence="3">Belongs to the CD36 family.</text>
</comment>
<evidence type="ECO:0000256" key="11">
    <source>
        <dbReference type="ARBA" id="ARBA00040821"/>
    </source>
</evidence>
<evidence type="ECO:0000256" key="7">
    <source>
        <dbReference type="ARBA" id="ARBA00023136"/>
    </source>
</evidence>
<feature type="disulfide bond" evidence="13">
    <location>
        <begin position="289"/>
        <end position="294"/>
    </location>
</feature>
<name>A0A443SH41_9ACAR</name>
<evidence type="ECO:0000256" key="14">
    <source>
        <dbReference type="SAM" id="Phobius"/>
    </source>
</evidence>
<dbReference type="OrthoDB" id="514335at2759"/>
<evidence type="ECO:0000256" key="2">
    <source>
        <dbReference type="ARBA" id="ARBA00004651"/>
    </source>
</evidence>
<dbReference type="PANTHER" id="PTHR11923:SF110">
    <property type="entry name" value="SCAVENGER RECEPTOR CLASS B MEMBER 1"/>
    <property type="match status" value="1"/>
</dbReference>
<evidence type="ECO:0000313" key="15">
    <source>
        <dbReference type="EMBL" id="RWS26847.1"/>
    </source>
</evidence>
<keyword evidence="10" id="KW-0325">Glycoprotein</keyword>
<proteinExistence type="inferred from homology"/>
<evidence type="ECO:0000256" key="8">
    <source>
        <dbReference type="ARBA" id="ARBA00023157"/>
    </source>
</evidence>
<keyword evidence="7 14" id="KW-0472">Membrane</keyword>
<feature type="disulfide bond" evidence="13">
    <location>
        <begin position="250"/>
        <end position="305"/>
    </location>
</feature>
<dbReference type="VEuPathDB" id="VectorBase:LDEU005190"/>
<dbReference type="Pfam" id="PF01130">
    <property type="entry name" value="CD36"/>
    <property type="match status" value="1"/>
</dbReference>
<keyword evidence="4" id="KW-1003">Cell membrane</keyword>
<dbReference type="AlphaFoldDB" id="A0A443SH41"/>
<sequence>TLPLLNTSESKTFANWRIIPYKITNAVYLYNVTNPAEVEKGQTPIFQELGPYVFREKRVKENVKWLAAINGSDSYETIEYEQVKLWHFVPEESNGTLNDAIRHLNVPVVTAAKTVKDEGGGWLKYLELNGAILTTGSELFPKHTADELLFVGYIDKFIKLLETFHVKLPFHKFGWFHGKNESADGIYRIYSGTSQATNAGKMYAWNRHRHLNMWSGDVCNSLNDVFHGDLFPPFEDPNPKLIKLWAADLCRYLRLDFNGTQNLYGVEANRYTVTQSAFNYTMDENKCFCSKDGCPADGLTDASPCMFGAPIGASLPHFLYADSAYSSRIEGIEKGDPNHHSFFMDIEPTLGIPVRFALRMQVNVLLENNKNMKYAKYLKESIYYPQMWFSVTAEMDEQMSKQLYLVQHLQMYINIVASVILSISVIILIVWIALEVRNHVKKTEETVSYDTLVDENQLNINVDT</sequence>
<comment type="subcellular location">
    <subcellularLocation>
        <location evidence="2">Cell membrane</location>
        <topology evidence="2">Multi-pass membrane protein</topology>
    </subcellularLocation>
    <subcellularLocation>
        <location evidence="1">Membrane</location>
        <location evidence="1">Caveola</location>
        <topology evidence="1">Multi-pass membrane protein</topology>
    </subcellularLocation>
</comment>
<dbReference type="InterPro" id="IPR002159">
    <property type="entry name" value="CD36_fam"/>
</dbReference>
<evidence type="ECO:0000256" key="10">
    <source>
        <dbReference type="ARBA" id="ARBA00023180"/>
    </source>
</evidence>
<accession>A0A443SH41</accession>
<evidence type="ECO:0000256" key="13">
    <source>
        <dbReference type="PIRSR" id="PIRSR605428-52"/>
    </source>
</evidence>
<dbReference type="Proteomes" id="UP000288716">
    <property type="component" value="Unassembled WGS sequence"/>
</dbReference>
<dbReference type="GO" id="GO:0005737">
    <property type="term" value="C:cytoplasm"/>
    <property type="evidence" value="ECO:0007669"/>
    <property type="project" value="TreeGrafter"/>
</dbReference>
<evidence type="ECO:0000256" key="4">
    <source>
        <dbReference type="ARBA" id="ARBA00022475"/>
    </source>
</evidence>
<evidence type="ECO:0000256" key="5">
    <source>
        <dbReference type="ARBA" id="ARBA00022692"/>
    </source>
</evidence>
<dbReference type="GO" id="GO:0005901">
    <property type="term" value="C:caveola"/>
    <property type="evidence" value="ECO:0007669"/>
    <property type="project" value="UniProtKB-SubCell"/>
</dbReference>
<gene>
    <name evidence="15" type="ORF">B4U80_08917</name>
</gene>
<keyword evidence="8 13" id="KW-1015">Disulfide bond</keyword>
<keyword evidence="16" id="KW-1185">Reference proteome</keyword>
<dbReference type="GO" id="GO:0005044">
    <property type="term" value="F:scavenger receptor activity"/>
    <property type="evidence" value="ECO:0007669"/>
    <property type="project" value="TreeGrafter"/>
</dbReference>
<dbReference type="PRINTS" id="PR01609">
    <property type="entry name" value="CD36FAMILY"/>
</dbReference>
<evidence type="ECO:0000256" key="6">
    <source>
        <dbReference type="ARBA" id="ARBA00022989"/>
    </source>
</evidence>
<keyword evidence="6 14" id="KW-1133">Transmembrane helix</keyword>
<dbReference type="EMBL" id="NCKV01002428">
    <property type="protein sequence ID" value="RWS26847.1"/>
    <property type="molecule type" value="Genomic_DNA"/>
</dbReference>
<reference evidence="15 16" key="1">
    <citation type="journal article" date="2018" name="Gigascience">
        <title>Genomes of trombidid mites reveal novel predicted allergens and laterally-transferred genes associated with secondary metabolism.</title>
        <authorList>
            <person name="Dong X."/>
            <person name="Chaisiri K."/>
            <person name="Xia D."/>
            <person name="Armstrong S.D."/>
            <person name="Fang Y."/>
            <person name="Donnelly M.J."/>
            <person name="Kadowaki T."/>
            <person name="McGarry J.W."/>
            <person name="Darby A.C."/>
            <person name="Makepeace B.L."/>
        </authorList>
    </citation>
    <scope>NUCLEOTIDE SEQUENCE [LARGE SCALE GENOMIC DNA]</scope>
    <source>
        <strain evidence="15">UoL-UT</strain>
    </source>
</reference>
<keyword evidence="9" id="KW-0675">Receptor</keyword>
<dbReference type="STRING" id="299467.A0A443SH41"/>